<evidence type="ECO:0000256" key="3">
    <source>
        <dbReference type="ARBA" id="ARBA00022970"/>
    </source>
</evidence>
<dbReference type="InterPro" id="IPR000620">
    <property type="entry name" value="EamA_dom"/>
</dbReference>
<evidence type="ECO:0000313" key="6">
    <source>
        <dbReference type="EMBL" id="AHX11044.1"/>
    </source>
</evidence>
<feature type="transmembrane region" description="Helical" evidence="4">
    <location>
        <begin position="62"/>
        <end position="83"/>
    </location>
</feature>
<organism evidence="6 7">
    <name type="scientific">Neorickettsia helminthoeca str. Oregon</name>
    <dbReference type="NCBI Taxonomy" id="1286528"/>
    <lineage>
        <taxon>Bacteria</taxon>
        <taxon>Pseudomonadati</taxon>
        <taxon>Pseudomonadota</taxon>
        <taxon>Alphaproteobacteria</taxon>
        <taxon>Rickettsiales</taxon>
        <taxon>Anaplasmataceae</taxon>
        <taxon>Neorickettsia</taxon>
    </lineage>
</organism>
<dbReference type="HOGENOM" id="CLU_1045201_0_0_5"/>
<feature type="domain" description="EamA" evidence="5">
    <location>
        <begin position="6"/>
        <end position="106"/>
    </location>
</feature>
<sequence>MDRAVVAFYLNVIGFIFLIPFALWKRKELAQSTLWRIYMLRALLTASSQILLVYAYNNMEFAQVSAITLLYPLMCSAASCMIFREKVGIRRASALVTGFIGAVIIINPSYHAFNHYSLYVILVTFLWVAYDLATSKWGKTESLITQSFFVMLFVTLFSALPASFKDFTNVSPLFWENFHYFGLIVVFYFVSGIAAIMHANELSVVMPFYFLVLVVSTAIGYYVFSESVSLSTSFGATIILGSTSYIAYREYQIKKSMEKQKSTRLI</sequence>
<feature type="transmembrane region" description="Helical" evidence="4">
    <location>
        <begin position="92"/>
        <end position="110"/>
    </location>
</feature>
<feature type="transmembrane region" description="Helical" evidence="4">
    <location>
        <begin position="230"/>
        <end position="248"/>
    </location>
</feature>
<evidence type="ECO:0000256" key="1">
    <source>
        <dbReference type="ARBA" id="ARBA00004028"/>
    </source>
</evidence>
<evidence type="ECO:0000313" key="7">
    <source>
        <dbReference type="Proteomes" id="UP000023755"/>
    </source>
</evidence>
<dbReference type="Pfam" id="PF00892">
    <property type="entry name" value="EamA"/>
    <property type="match status" value="1"/>
</dbReference>
<keyword evidence="4" id="KW-0472">Membrane</keyword>
<dbReference type="KEGG" id="nhm:NHE_0070"/>
<feature type="transmembrane region" description="Helical" evidence="4">
    <location>
        <begin position="204"/>
        <end position="224"/>
    </location>
</feature>
<keyword evidence="4" id="KW-0812">Transmembrane</keyword>
<feature type="transmembrane region" description="Helical" evidence="4">
    <location>
        <begin position="36"/>
        <end position="56"/>
    </location>
</feature>
<dbReference type="EMBL" id="CP007481">
    <property type="protein sequence ID" value="AHX11044.1"/>
    <property type="molecule type" value="Genomic_DNA"/>
</dbReference>
<protein>
    <recommendedName>
        <fullName evidence="2">S-adenosylmethionine uptake transporter</fullName>
    </recommendedName>
</protein>
<proteinExistence type="predicted"/>
<dbReference type="SUPFAM" id="SSF103481">
    <property type="entry name" value="Multidrug resistance efflux transporter EmrE"/>
    <property type="match status" value="1"/>
</dbReference>
<dbReference type="InterPro" id="IPR037185">
    <property type="entry name" value="EmrE-like"/>
</dbReference>
<feature type="transmembrane region" description="Helical" evidence="4">
    <location>
        <begin position="6"/>
        <end position="24"/>
    </location>
</feature>
<dbReference type="Proteomes" id="UP000023755">
    <property type="component" value="Chromosome"/>
</dbReference>
<evidence type="ECO:0000256" key="4">
    <source>
        <dbReference type="SAM" id="Phobius"/>
    </source>
</evidence>
<dbReference type="AlphaFoldDB" id="X5HJ19"/>
<dbReference type="GO" id="GO:0016020">
    <property type="term" value="C:membrane"/>
    <property type="evidence" value="ECO:0007669"/>
    <property type="project" value="InterPro"/>
</dbReference>
<feature type="transmembrane region" description="Helical" evidence="4">
    <location>
        <begin position="142"/>
        <end position="160"/>
    </location>
</feature>
<keyword evidence="3" id="KW-0813">Transport</keyword>
<feature type="transmembrane region" description="Helical" evidence="4">
    <location>
        <begin position="180"/>
        <end position="197"/>
    </location>
</feature>
<keyword evidence="4" id="KW-1133">Transmembrane helix</keyword>
<keyword evidence="3" id="KW-0029">Amino-acid transport</keyword>
<dbReference type="PANTHER" id="PTHR22911:SF103">
    <property type="entry name" value="BLR2811 PROTEIN"/>
    <property type="match status" value="1"/>
</dbReference>
<dbReference type="STRING" id="1286528.NHE_0070"/>
<name>X5HJ19_9RICK</name>
<comment type="function">
    <text evidence="1">Transports S-adenosylmethionine.</text>
</comment>
<feature type="transmembrane region" description="Helical" evidence="4">
    <location>
        <begin position="116"/>
        <end position="133"/>
    </location>
</feature>
<dbReference type="PANTHER" id="PTHR22911">
    <property type="entry name" value="ACYL-MALONYL CONDENSING ENZYME-RELATED"/>
    <property type="match status" value="1"/>
</dbReference>
<keyword evidence="7" id="KW-1185">Reference proteome</keyword>
<evidence type="ECO:0000259" key="5">
    <source>
        <dbReference type="Pfam" id="PF00892"/>
    </source>
</evidence>
<gene>
    <name evidence="6" type="ORF">NHE_0070</name>
</gene>
<accession>X5HJ19</accession>
<evidence type="ECO:0000256" key="2">
    <source>
        <dbReference type="ARBA" id="ARBA00019341"/>
    </source>
</evidence>
<reference evidence="6 7" key="1">
    <citation type="submission" date="2014-03" db="EMBL/GenBank/DDBJ databases">
        <title>Sequencing and Comparison of Genomes and Transcriptome Profiles of Human Ehrlichiosis Agents.</title>
        <authorList>
            <person name="Lin M."/>
            <person name="Daugherty S.C."/>
            <person name="Nagaraj S."/>
            <person name="Cheng Z."/>
            <person name="Xiong Q."/>
            <person name="Lin F.-Y."/>
            <person name="Sengamalay N."/>
            <person name="Ott S."/>
            <person name="Godinez A."/>
            <person name="Tallon L.J."/>
            <person name="Sadzewicz L."/>
            <person name="Fraser C.M."/>
            <person name="Dunning Hotopp J.C."/>
            <person name="Rikihisa Y."/>
        </authorList>
    </citation>
    <scope>NUCLEOTIDE SEQUENCE [LARGE SCALE GENOMIC DNA]</scope>
    <source>
        <strain evidence="6 7">Oregon</strain>
    </source>
</reference>